<dbReference type="Pfam" id="PF02558">
    <property type="entry name" value="ApbA"/>
    <property type="match status" value="1"/>
</dbReference>
<dbReference type="PANTHER" id="PTHR43765:SF2">
    <property type="entry name" value="2-DEHYDROPANTOATE 2-REDUCTASE"/>
    <property type="match status" value="1"/>
</dbReference>
<dbReference type="InterPro" id="IPR008927">
    <property type="entry name" value="6-PGluconate_DH-like_C_sf"/>
</dbReference>
<evidence type="ECO:0000256" key="10">
    <source>
        <dbReference type="RuleBase" id="RU362068"/>
    </source>
</evidence>
<dbReference type="InterPro" id="IPR013332">
    <property type="entry name" value="KPR_N"/>
</dbReference>
<evidence type="ECO:0000256" key="3">
    <source>
        <dbReference type="ARBA" id="ARBA00013014"/>
    </source>
</evidence>
<dbReference type="NCBIfam" id="TIGR00745">
    <property type="entry name" value="apbA_panE"/>
    <property type="match status" value="1"/>
</dbReference>
<protein>
    <recommendedName>
        <fullName evidence="4 10">2-dehydropantoate 2-reductase</fullName>
        <ecNumber evidence="3 10">1.1.1.169</ecNumber>
    </recommendedName>
    <alternativeName>
        <fullName evidence="8 10">Ketopantoate reductase</fullName>
    </alternativeName>
</protein>
<dbReference type="EMBL" id="JBEQCT010000008">
    <property type="protein sequence ID" value="MFM2486365.1"/>
    <property type="molecule type" value="Genomic_DNA"/>
</dbReference>
<proteinExistence type="inferred from homology"/>
<dbReference type="InterPro" id="IPR036291">
    <property type="entry name" value="NAD(P)-bd_dom_sf"/>
</dbReference>
<dbReference type="Gene3D" id="3.40.50.720">
    <property type="entry name" value="NAD(P)-binding Rossmann-like Domain"/>
    <property type="match status" value="1"/>
</dbReference>
<sequence length="299" mass="33358">MTRWGILGDGAIGGLFAARLALAGYSVQLVMSKAFHQGETKRSLHYQDDQQQVDLELTICDHTEQCDMLLICTKGYQVVDALTSIRLSKHTQLITLHNGMGPQQQLVHRYPEHLIWAGTTTHGAERHQNIIRHQGTGITTVGRYPSGQSEQLPPLWIMELNAALADVVYHPHIEQALWQKLAINAIINPITAIAQCLNGELLTPSYQPLIRELANEIHQVAKACQIILSDSDIIQSVRQVCQHTANNHSSMAEDIRCQRQTEIGLINGYIIRKAQEHQIEVPLNQQVVEKILKGDCANG</sequence>
<organism evidence="13 14">
    <name type="scientific">Celerinatantimonas yamalensis</name>
    <dbReference type="NCBI Taxonomy" id="559956"/>
    <lineage>
        <taxon>Bacteria</taxon>
        <taxon>Pseudomonadati</taxon>
        <taxon>Pseudomonadota</taxon>
        <taxon>Gammaproteobacteria</taxon>
        <taxon>Celerinatantimonadaceae</taxon>
        <taxon>Celerinatantimonas</taxon>
    </lineage>
</organism>
<dbReference type="Proteomes" id="UP001629953">
    <property type="component" value="Unassembled WGS sequence"/>
</dbReference>
<keyword evidence="7 10" id="KW-0560">Oxidoreductase</keyword>
<accession>A0ABW9G9J7</accession>
<keyword evidence="14" id="KW-1185">Reference proteome</keyword>
<comment type="function">
    <text evidence="10">Catalyzes the NADPH-dependent reduction of ketopantoate into pantoic acid.</text>
</comment>
<dbReference type="InterPro" id="IPR013328">
    <property type="entry name" value="6PGD_dom2"/>
</dbReference>
<dbReference type="RefSeq" id="WP_408624664.1">
    <property type="nucleotide sequence ID" value="NZ_JBEQCT010000008.1"/>
</dbReference>
<evidence type="ECO:0000256" key="2">
    <source>
        <dbReference type="ARBA" id="ARBA00007870"/>
    </source>
</evidence>
<dbReference type="Pfam" id="PF08546">
    <property type="entry name" value="ApbA_C"/>
    <property type="match status" value="1"/>
</dbReference>
<name>A0ABW9G9J7_9GAMM</name>
<dbReference type="PANTHER" id="PTHR43765">
    <property type="entry name" value="2-DEHYDROPANTOATE 2-REDUCTASE-RELATED"/>
    <property type="match status" value="1"/>
</dbReference>
<dbReference type="GO" id="GO:0008677">
    <property type="term" value="F:2-dehydropantoate 2-reductase activity"/>
    <property type="evidence" value="ECO:0007669"/>
    <property type="project" value="UniProtKB-EC"/>
</dbReference>
<evidence type="ECO:0000256" key="5">
    <source>
        <dbReference type="ARBA" id="ARBA00022655"/>
    </source>
</evidence>
<evidence type="ECO:0000256" key="1">
    <source>
        <dbReference type="ARBA" id="ARBA00004994"/>
    </source>
</evidence>
<dbReference type="InterPro" id="IPR050838">
    <property type="entry name" value="Ketopantoate_reductase"/>
</dbReference>
<evidence type="ECO:0000259" key="12">
    <source>
        <dbReference type="Pfam" id="PF08546"/>
    </source>
</evidence>
<feature type="domain" description="Ketopantoate reductase C-terminal" evidence="12">
    <location>
        <begin position="173"/>
        <end position="290"/>
    </location>
</feature>
<dbReference type="SUPFAM" id="SSF48179">
    <property type="entry name" value="6-phosphogluconate dehydrogenase C-terminal domain-like"/>
    <property type="match status" value="1"/>
</dbReference>
<dbReference type="InterPro" id="IPR013752">
    <property type="entry name" value="KPA_reductase"/>
</dbReference>
<dbReference type="EC" id="1.1.1.169" evidence="3 10"/>
<gene>
    <name evidence="13" type="ORF">ABUE30_15075</name>
</gene>
<evidence type="ECO:0000256" key="7">
    <source>
        <dbReference type="ARBA" id="ARBA00023002"/>
    </source>
</evidence>
<feature type="domain" description="Ketopantoate reductase N-terminal" evidence="11">
    <location>
        <begin position="5"/>
        <end position="145"/>
    </location>
</feature>
<comment type="similarity">
    <text evidence="2 10">Belongs to the ketopantoate reductase family.</text>
</comment>
<evidence type="ECO:0000256" key="8">
    <source>
        <dbReference type="ARBA" id="ARBA00032024"/>
    </source>
</evidence>
<evidence type="ECO:0000259" key="11">
    <source>
        <dbReference type="Pfam" id="PF02558"/>
    </source>
</evidence>
<dbReference type="InterPro" id="IPR003710">
    <property type="entry name" value="ApbA"/>
</dbReference>
<comment type="catalytic activity">
    <reaction evidence="9 10">
        <text>(R)-pantoate + NADP(+) = 2-dehydropantoate + NADPH + H(+)</text>
        <dbReference type="Rhea" id="RHEA:16233"/>
        <dbReference type="ChEBI" id="CHEBI:11561"/>
        <dbReference type="ChEBI" id="CHEBI:15378"/>
        <dbReference type="ChEBI" id="CHEBI:15980"/>
        <dbReference type="ChEBI" id="CHEBI:57783"/>
        <dbReference type="ChEBI" id="CHEBI:58349"/>
        <dbReference type="EC" id="1.1.1.169"/>
    </reaction>
</comment>
<comment type="pathway">
    <text evidence="1 10">Cofactor biosynthesis; (R)-pantothenate biosynthesis; (R)-pantoate from 3-methyl-2-oxobutanoate: step 2/2.</text>
</comment>
<evidence type="ECO:0000256" key="4">
    <source>
        <dbReference type="ARBA" id="ARBA00019465"/>
    </source>
</evidence>
<evidence type="ECO:0000256" key="6">
    <source>
        <dbReference type="ARBA" id="ARBA00022857"/>
    </source>
</evidence>
<dbReference type="Gene3D" id="1.10.1040.10">
    <property type="entry name" value="N-(1-d-carboxylethyl)-l-norvaline Dehydrogenase, domain 2"/>
    <property type="match status" value="1"/>
</dbReference>
<dbReference type="SUPFAM" id="SSF51735">
    <property type="entry name" value="NAD(P)-binding Rossmann-fold domains"/>
    <property type="match status" value="1"/>
</dbReference>
<evidence type="ECO:0000313" key="13">
    <source>
        <dbReference type="EMBL" id="MFM2486365.1"/>
    </source>
</evidence>
<evidence type="ECO:0000313" key="14">
    <source>
        <dbReference type="Proteomes" id="UP001629953"/>
    </source>
</evidence>
<keyword evidence="6 10" id="KW-0521">NADP</keyword>
<comment type="caution">
    <text evidence="13">The sequence shown here is derived from an EMBL/GenBank/DDBJ whole genome shotgun (WGS) entry which is preliminary data.</text>
</comment>
<keyword evidence="5 10" id="KW-0566">Pantothenate biosynthesis</keyword>
<evidence type="ECO:0000256" key="9">
    <source>
        <dbReference type="ARBA" id="ARBA00048793"/>
    </source>
</evidence>
<reference evidence="13 14" key="1">
    <citation type="journal article" date="2013" name="Int. J. Syst. Evol. Microbiol.">
        <title>Celerinatantimonas yamalensis sp. nov., a cold-adapted diazotrophic bacterium from a cold permafrost brine.</title>
        <authorList>
            <person name="Shcherbakova V."/>
            <person name="Chuvilskaya N."/>
            <person name="Rivkina E."/>
            <person name="Demidov N."/>
            <person name="Uchaeva V."/>
            <person name="Suetin S."/>
            <person name="Suzina N."/>
            <person name="Gilichinsky D."/>
        </authorList>
    </citation>
    <scope>NUCLEOTIDE SEQUENCE [LARGE SCALE GENOMIC DNA]</scope>
    <source>
        <strain evidence="13 14">C7</strain>
    </source>
</reference>